<evidence type="ECO:0000256" key="4">
    <source>
        <dbReference type="PIRSR" id="PIRSR015582-2"/>
    </source>
</evidence>
<dbReference type="SUPFAM" id="SSF51621">
    <property type="entry name" value="Phosphoenolpyruvate/pyruvate domain"/>
    <property type="match status" value="1"/>
</dbReference>
<dbReference type="AlphaFoldDB" id="A0A6G4UF11"/>
<dbReference type="InterPro" id="IPR040442">
    <property type="entry name" value="Pyrv_kinase-like_dom_sf"/>
</dbReference>
<dbReference type="InterPro" id="IPR039480">
    <property type="entry name" value="C-C_Bond_Lyase-like"/>
</dbReference>
<organism evidence="5 6">
    <name type="scientific">Streptomyces coryli</name>
    <dbReference type="NCBI Taxonomy" id="1128680"/>
    <lineage>
        <taxon>Bacteria</taxon>
        <taxon>Bacillati</taxon>
        <taxon>Actinomycetota</taxon>
        <taxon>Actinomycetes</taxon>
        <taxon>Kitasatosporales</taxon>
        <taxon>Streptomycetaceae</taxon>
        <taxon>Streptomyces</taxon>
    </lineage>
</organism>
<evidence type="ECO:0000313" key="6">
    <source>
        <dbReference type="Proteomes" id="UP000481583"/>
    </source>
</evidence>
<dbReference type="GO" id="GO:0006107">
    <property type="term" value="P:oxaloacetate metabolic process"/>
    <property type="evidence" value="ECO:0007669"/>
    <property type="project" value="TreeGrafter"/>
</dbReference>
<protein>
    <submittedName>
        <fullName evidence="5">HpcH/HpaI aldolase/citrate lyase family protein</fullName>
    </submittedName>
</protein>
<evidence type="ECO:0000256" key="1">
    <source>
        <dbReference type="ARBA" id="ARBA00001946"/>
    </source>
</evidence>
<accession>A0A6G4UF11</accession>
<keyword evidence="2 4" id="KW-0479">Metal-binding</keyword>
<dbReference type="PANTHER" id="PTHR32308">
    <property type="entry name" value="LYASE BETA SUBUNIT, PUTATIVE (AFU_ORTHOLOGUE AFUA_4G13030)-RELATED"/>
    <property type="match status" value="1"/>
</dbReference>
<keyword evidence="6" id="KW-1185">Reference proteome</keyword>
<dbReference type="Pfam" id="PF15617">
    <property type="entry name" value="C-C_Bond_Lyase"/>
    <property type="match status" value="1"/>
</dbReference>
<gene>
    <name evidence="5" type="ORF">G5C51_41265</name>
</gene>
<sequence length="388" mass="42281">MRHFGHLAPDIRAGLFHREPVEFSADSPARTLACALGATLYTPATRPSLAADIVKQAGRGVVSMVLCLEDAIADDEVGSAEANIVRQLGELERAERRELPLLFVRVREPEQITGLAARLGPAVRLLSGFVLPKFTEARGVPFLEALTAAEEASGRRLFAMPVLESPELLHLESRAATLAGIASVADKYRERVLALRLGVTDFGAAYGLRRAPDITAYDVQLIASAIADVVNVLGRADGTGFTVTGPVWEYFRPYERIFKPQLRASPFGKLEQFRAALIEHDIDGLLREIELDRANGLQGKTCIHPSHVAPVHALSVVSHEEFQDATDILKQEAEGGGVLRSAYTNKMNEARPHQAWARRTLQRAEVFGVAREDVTFVELLSAGLKGIA</sequence>
<dbReference type="GO" id="GO:0016829">
    <property type="term" value="F:lyase activity"/>
    <property type="evidence" value="ECO:0007669"/>
    <property type="project" value="UniProtKB-KW"/>
</dbReference>
<comment type="caution">
    <text evidence="5">The sequence shown here is derived from an EMBL/GenBank/DDBJ whole genome shotgun (WGS) entry which is preliminary data.</text>
</comment>
<dbReference type="EMBL" id="JAAKZV010000466">
    <property type="protein sequence ID" value="NGN70301.1"/>
    <property type="molecule type" value="Genomic_DNA"/>
</dbReference>
<dbReference type="InterPro" id="IPR011206">
    <property type="entry name" value="Citrate_lyase_beta/mcl1/mcl2"/>
</dbReference>
<dbReference type="Proteomes" id="UP000481583">
    <property type="component" value="Unassembled WGS sequence"/>
</dbReference>
<dbReference type="InterPro" id="IPR015813">
    <property type="entry name" value="Pyrv/PenolPyrv_kinase-like_dom"/>
</dbReference>
<reference evidence="5 6" key="1">
    <citation type="submission" date="2020-02" db="EMBL/GenBank/DDBJ databases">
        <title>Whole-genome analyses of novel actinobacteria.</title>
        <authorList>
            <person name="Sahin N."/>
        </authorList>
    </citation>
    <scope>NUCLEOTIDE SEQUENCE [LARGE SCALE GENOMIC DNA]</scope>
    <source>
        <strain evidence="5 6">A7024</strain>
    </source>
</reference>
<comment type="cofactor">
    <cofactor evidence="1">
        <name>Mg(2+)</name>
        <dbReference type="ChEBI" id="CHEBI:18420"/>
    </cofactor>
</comment>
<dbReference type="PIRSF" id="PIRSF015582">
    <property type="entry name" value="Cit_lyase_B"/>
    <property type="match status" value="1"/>
</dbReference>
<dbReference type="Gene3D" id="3.20.20.60">
    <property type="entry name" value="Phosphoenolpyruvate-binding domains"/>
    <property type="match status" value="2"/>
</dbReference>
<keyword evidence="5" id="KW-0456">Lyase</keyword>
<name>A0A6G4UF11_9ACTN</name>
<evidence type="ECO:0000256" key="2">
    <source>
        <dbReference type="ARBA" id="ARBA00022723"/>
    </source>
</evidence>
<keyword evidence="3 4" id="KW-0460">Magnesium</keyword>
<evidence type="ECO:0000256" key="3">
    <source>
        <dbReference type="ARBA" id="ARBA00022842"/>
    </source>
</evidence>
<proteinExistence type="predicted"/>
<dbReference type="RefSeq" id="WP_165245970.1">
    <property type="nucleotide sequence ID" value="NZ_JAAKZV010000466.1"/>
</dbReference>
<evidence type="ECO:0000313" key="5">
    <source>
        <dbReference type="EMBL" id="NGN70301.1"/>
    </source>
</evidence>
<dbReference type="GO" id="GO:0000287">
    <property type="term" value="F:magnesium ion binding"/>
    <property type="evidence" value="ECO:0007669"/>
    <property type="project" value="TreeGrafter"/>
</dbReference>
<feature type="binding site" evidence="4">
    <location>
        <position position="201"/>
    </location>
    <ligand>
        <name>Mg(2+)</name>
        <dbReference type="ChEBI" id="CHEBI:18420"/>
    </ligand>
</feature>
<dbReference type="PANTHER" id="PTHR32308:SF10">
    <property type="entry name" value="CITRATE LYASE SUBUNIT BETA"/>
    <property type="match status" value="1"/>
</dbReference>